<dbReference type="GO" id="GO:0046872">
    <property type="term" value="F:metal ion binding"/>
    <property type="evidence" value="ECO:0007669"/>
    <property type="project" value="UniProtKB-KW"/>
</dbReference>
<feature type="domain" description="Peptidase M13 N-terminal" evidence="10">
    <location>
        <begin position="72"/>
        <end position="447"/>
    </location>
</feature>
<dbReference type="GO" id="GO:0004222">
    <property type="term" value="F:metalloendopeptidase activity"/>
    <property type="evidence" value="ECO:0007669"/>
    <property type="project" value="InterPro"/>
</dbReference>
<reference evidence="11 12" key="1">
    <citation type="submission" date="2016-10" db="EMBL/GenBank/DDBJ databases">
        <authorList>
            <person name="de Groot N.N."/>
        </authorList>
    </citation>
    <scope>NUCLEOTIDE SEQUENCE [LARGE SCALE GENOMIC DNA]</scope>
    <source>
        <strain evidence="11 12">CGMCC 1.6114</strain>
    </source>
</reference>
<dbReference type="EMBL" id="FPAG01000006">
    <property type="protein sequence ID" value="SFS92966.1"/>
    <property type="molecule type" value="Genomic_DNA"/>
</dbReference>
<evidence type="ECO:0000256" key="6">
    <source>
        <dbReference type="ARBA" id="ARBA00022833"/>
    </source>
</evidence>
<name>A0A1I6TUV1_9FLAO</name>
<dbReference type="AlphaFoldDB" id="A0A1I6TUV1"/>
<dbReference type="CDD" id="cd08662">
    <property type="entry name" value="M13"/>
    <property type="match status" value="1"/>
</dbReference>
<evidence type="ECO:0000259" key="9">
    <source>
        <dbReference type="Pfam" id="PF01431"/>
    </source>
</evidence>
<dbReference type="Pfam" id="PF05649">
    <property type="entry name" value="Peptidase_M13_N"/>
    <property type="match status" value="1"/>
</dbReference>
<keyword evidence="8" id="KW-0812">Transmembrane</keyword>
<dbReference type="GO" id="GO:0016485">
    <property type="term" value="P:protein processing"/>
    <property type="evidence" value="ECO:0007669"/>
    <property type="project" value="TreeGrafter"/>
</dbReference>
<dbReference type="SUPFAM" id="SSF55486">
    <property type="entry name" value="Metalloproteases ('zincins'), catalytic domain"/>
    <property type="match status" value="1"/>
</dbReference>
<dbReference type="Gene3D" id="3.40.390.10">
    <property type="entry name" value="Collagenase (Catalytic Domain)"/>
    <property type="match status" value="1"/>
</dbReference>
<dbReference type="OrthoDB" id="9775677at2"/>
<proteinExistence type="inferred from homology"/>
<dbReference type="PANTHER" id="PTHR11733">
    <property type="entry name" value="ZINC METALLOPROTEASE FAMILY M13 NEPRILYSIN-RELATED"/>
    <property type="match status" value="1"/>
</dbReference>
<accession>A0A1I6TUV1</accession>
<keyword evidence="7" id="KW-0482">Metalloprotease</keyword>
<evidence type="ECO:0000256" key="1">
    <source>
        <dbReference type="ARBA" id="ARBA00001947"/>
    </source>
</evidence>
<sequence length="706" mass="80176">MKRIKSSPQNSFLTSFLLKKFLNLFRTHIILAISLMLLLFVSCGENVKEKKDGESDLESGLMLSHIDSTVTPGDDFSEFANGKWYKTAEMYPGTPYNGTMIEVIYRAEDQIGEILKEVVNGGDYPSNSPKGQIKAFYKSYIDTLTRNELGAKPLKEGLDKIFGTKSSTELAGMMGLPTIPSIFSGQVFLDSKNTARYIYYLEQADLGIPSQEYYLKKDAPFPAIRQAYKEYIEKIFRLAGIDQPEKRAKTVLDLESAMAQKLWTKTEQRDKNKMYHLMTVEELKSYAPGFDWDAFFEAKNTDKITELVVHTDTAIKGVSEIYGNCPLADLQTLTAFYYINGMASLLSADFENANFEFFSKTLMGIPQQRPLETKAKAASNQVLNWQLGKLYSDKYLTPEIEEKANILVDFMKKAILAKLEANDWMDEPTKKEAIEKFKNIHWKVGKPERLIDQSSLEFKDNDLVGNIQKINVWKANDELNRLTEPKREWEWLREEQVVNAYYQAEMNDVVIPIGILQPPIFDPKADPAANFGGILAVVGHEVSHAFDDKGSKSDANGLLRNWWSEESRNEFERRANILVDQYNKYEPIPGVHLNGNLTLGENIGDIGGVALAYSAYREYVNQEQGGEAPIIDGLTGDQRFFIAYAQLWSWITTDAYARQAAMTDPHSPGKFRANGVVRNMDVWYDTFKVQPGDSLYLAPDDRVQIW</sequence>
<evidence type="ECO:0000313" key="11">
    <source>
        <dbReference type="EMBL" id="SFS92966.1"/>
    </source>
</evidence>
<feature type="transmembrane region" description="Helical" evidence="8">
    <location>
        <begin position="21"/>
        <end position="41"/>
    </location>
</feature>
<dbReference type="RefSeq" id="WP_074978773.1">
    <property type="nucleotide sequence ID" value="NZ_FPAG01000006.1"/>
</dbReference>
<protein>
    <submittedName>
        <fullName evidence="11">Endothelin-converting enzyme Metallo peptidase. MEROPS family M13</fullName>
    </submittedName>
</protein>
<evidence type="ECO:0000256" key="7">
    <source>
        <dbReference type="ARBA" id="ARBA00023049"/>
    </source>
</evidence>
<comment type="similarity">
    <text evidence="2">Belongs to the peptidase M13 family.</text>
</comment>
<gene>
    <name evidence="11" type="ORF">SAMN04487906_2163</name>
</gene>
<feature type="domain" description="Peptidase M13 C-terminal" evidence="9">
    <location>
        <begin position="499"/>
        <end position="703"/>
    </location>
</feature>
<evidence type="ECO:0000256" key="2">
    <source>
        <dbReference type="ARBA" id="ARBA00007357"/>
    </source>
</evidence>
<dbReference type="GO" id="GO:0005886">
    <property type="term" value="C:plasma membrane"/>
    <property type="evidence" value="ECO:0007669"/>
    <property type="project" value="TreeGrafter"/>
</dbReference>
<keyword evidence="5" id="KW-0378">Hydrolase</keyword>
<dbReference type="InterPro" id="IPR042089">
    <property type="entry name" value="Peptidase_M13_dom_2"/>
</dbReference>
<dbReference type="PROSITE" id="PS51885">
    <property type="entry name" value="NEPRILYSIN"/>
    <property type="match status" value="1"/>
</dbReference>
<dbReference type="Gene3D" id="1.10.1380.10">
    <property type="entry name" value="Neutral endopeptidase , domain2"/>
    <property type="match status" value="1"/>
</dbReference>
<comment type="cofactor">
    <cofactor evidence="1">
        <name>Zn(2+)</name>
        <dbReference type="ChEBI" id="CHEBI:29105"/>
    </cofactor>
</comment>
<dbReference type="InterPro" id="IPR024079">
    <property type="entry name" value="MetalloPept_cat_dom_sf"/>
</dbReference>
<keyword evidence="3" id="KW-0645">Protease</keyword>
<keyword evidence="8" id="KW-0472">Membrane</keyword>
<keyword evidence="6" id="KW-0862">Zinc</keyword>
<dbReference type="Pfam" id="PF01431">
    <property type="entry name" value="Peptidase_M13"/>
    <property type="match status" value="1"/>
</dbReference>
<evidence type="ECO:0000256" key="8">
    <source>
        <dbReference type="SAM" id="Phobius"/>
    </source>
</evidence>
<evidence type="ECO:0000256" key="4">
    <source>
        <dbReference type="ARBA" id="ARBA00022723"/>
    </source>
</evidence>
<dbReference type="InterPro" id="IPR018497">
    <property type="entry name" value="Peptidase_M13_C"/>
</dbReference>
<dbReference type="InterPro" id="IPR008753">
    <property type="entry name" value="Peptidase_M13_N"/>
</dbReference>
<dbReference type="Proteomes" id="UP000183209">
    <property type="component" value="Unassembled WGS sequence"/>
</dbReference>
<keyword evidence="4" id="KW-0479">Metal-binding</keyword>
<dbReference type="PRINTS" id="PR00786">
    <property type="entry name" value="NEPRILYSIN"/>
</dbReference>
<evidence type="ECO:0000313" key="12">
    <source>
        <dbReference type="Proteomes" id="UP000183209"/>
    </source>
</evidence>
<evidence type="ECO:0000259" key="10">
    <source>
        <dbReference type="Pfam" id="PF05649"/>
    </source>
</evidence>
<organism evidence="11 12">
    <name type="scientific">Zhouia amylolytica</name>
    <dbReference type="NCBI Taxonomy" id="376730"/>
    <lineage>
        <taxon>Bacteria</taxon>
        <taxon>Pseudomonadati</taxon>
        <taxon>Bacteroidota</taxon>
        <taxon>Flavobacteriia</taxon>
        <taxon>Flavobacteriales</taxon>
        <taxon>Flavobacteriaceae</taxon>
        <taxon>Zhouia</taxon>
    </lineage>
</organism>
<evidence type="ECO:0000256" key="3">
    <source>
        <dbReference type="ARBA" id="ARBA00022670"/>
    </source>
</evidence>
<dbReference type="PANTHER" id="PTHR11733:SF167">
    <property type="entry name" value="FI17812P1-RELATED"/>
    <property type="match status" value="1"/>
</dbReference>
<keyword evidence="8" id="KW-1133">Transmembrane helix</keyword>
<evidence type="ECO:0000256" key="5">
    <source>
        <dbReference type="ARBA" id="ARBA00022801"/>
    </source>
</evidence>
<dbReference type="InterPro" id="IPR000718">
    <property type="entry name" value="Peptidase_M13"/>
</dbReference>